<evidence type="ECO:0000256" key="1">
    <source>
        <dbReference type="SAM" id="MobiDB-lite"/>
    </source>
</evidence>
<reference evidence="2 3" key="1">
    <citation type="submission" date="2018-12" db="EMBL/GenBank/DDBJ databases">
        <title>Draft genome sequence of Xylaria grammica IHI A82.</title>
        <authorList>
            <person name="Buettner E."/>
            <person name="Kellner H."/>
        </authorList>
    </citation>
    <scope>NUCLEOTIDE SEQUENCE [LARGE SCALE GENOMIC DNA]</scope>
    <source>
        <strain evidence="2 3">IHI A82</strain>
    </source>
</reference>
<evidence type="ECO:0000313" key="3">
    <source>
        <dbReference type="Proteomes" id="UP000286045"/>
    </source>
</evidence>
<comment type="caution">
    <text evidence="2">The sequence shown here is derived from an EMBL/GenBank/DDBJ whole genome shotgun (WGS) entry which is preliminary data.</text>
</comment>
<feature type="region of interest" description="Disordered" evidence="1">
    <location>
        <begin position="52"/>
        <end position="79"/>
    </location>
</feature>
<gene>
    <name evidence="2" type="ORF">EKO27_g11236</name>
</gene>
<dbReference type="Proteomes" id="UP000286045">
    <property type="component" value="Unassembled WGS sequence"/>
</dbReference>
<evidence type="ECO:0000313" key="2">
    <source>
        <dbReference type="EMBL" id="RWA03867.1"/>
    </source>
</evidence>
<evidence type="ECO:0008006" key="4">
    <source>
        <dbReference type="Google" id="ProtNLM"/>
    </source>
</evidence>
<accession>A0A439CNY9</accession>
<dbReference type="EMBL" id="RYZI01000684">
    <property type="protein sequence ID" value="RWA03867.1"/>
    <property type="molecule type" value="Genomic_DNA"/>
</dbReference>
<dbReference type="AlphaFoldDB" id="A0A439CNY9"/>
<protein>
    <recommendedName>
        <fullName evidence="4">Transcription factor domain-containing protein</fullName>
    </recommendedName>
</protein>
<name>A0A439CNY9_9PEZI</name>
<keyword evidence="3" id="KW-1185">Reference proteome</keyword>
<proteinExistence type="predicted"/>
<organism evidence="2 3">
    <name type="scientific">Xylaria grammica</name>
    <dbReference type="NCBI Taxonomy" id="363999"/>
    <lineage>
        <taxon>Eukaryota</taxon>
        <taxon>Fungi</taxon>
        <taxon>Dikarya</taxon>
        <taxon>Ascomycota</taxon>
        <taxon>Pezizomycotina</taxon>
        <taxon>Sordariomycetes</taxon>
        <taxon>Xylariomycetidae</taxon>
        <taxon>Xylariales</taxon>
        <taxon>Xylariaceae</taxon>
        <taxon>Xylaria</taxon>
    </lineage>
</organism>
<feature type="compositionally biased region" description="Polar residues" evidence="1">
    <location>
        <begin position="52"/>
        <end position="71"/>
    </location>
</feature>
<sequence length="387" mass="43247">MTIADTSVTNDADGGSTIHFCHLCNKPILSAKGVSCEYEKVIGPALLGEASNDGQDVSMSEPSEGSPSDGVSSPDYEQTHAGLPSFERVATMIEIQNITPSPPRTITELRTDPKRHGNAMFLLENIRALPHMMSRRETFPLFIHGRQPEISSAYAHCMRVCRLYVARNTSPDGRALFYSAVHEEAARFEHELPAATKGELLGSLAVQGIYTMLVALENQPPHADFVPELMARECDIDLMTSIARQTFEQDAYAPFDIDTIGNPNETWEEFIYAESRRRTAVFWFIASRVVHLRYGNQCPPVLGYRGLSLPAPKALWGARTREEWEAVRVEIREQRQEPLYNPTLRTVGDLIDSRERVSNPDCERQISNWLASCDTLGTMIEVASTMV</sequence>
<dbReference type="STRING" id="363999.A0A439CNY9"/>